<dbReference type="PROSITE" id="PS51257">
    <property type="entry name" value="PROKAR_LIPOPROTEIN"/>
    <property type="match status" value="1"/>
</dbReference>
<reference evidence="1" key="2">
    <citation type="submission" date="2021-08" db="EMBL/GenBank/DDBJ databases">
        <authorList>
            <person name="Tani A."/>
            <person name="Ola A."/>
            <person name="Ogura Y."/>
            <person name="Katsura K."/>
            <person name="Hayashi T."/>
        </authorList>
    </citation>
    <scope>NUCLEOTIDE SEQUENCE</scope>
    <source>
        <strain evidence="1">NBRC 15686</strain>
    </source>
</reference>
<organism evidence="1 2">
    <name type="scientific">Methylorubrum aminovorans</name>
    <dbReference type="NCBI Taxonomy" id="269069"/>
    <lineage>
        <taxon>Bacteria</taxon>
        <taxon>Pseudomonadati</taxon>
        <taxon>Pseudomonadota</taxon>
        <taxon>Alphaproteobacteria</taxon>
        <taxon>Hyphomicrobiales</taxon>
        <taxon>Methylobacteriaceae</taxon>
        <taxon>Methylorubrum</taxon>
    </lineage>
</organism>
<accession>A0ABQ4UL08</accession>
<dbReference type="EMBL" id="BPRC01000025">
    <property type="protein sequence ID" value="GJE67313.1"/>
    <property type="molecule type" value="Genomic_DNA"/>
</dbReference>
<comment type="caution">
    <text evidence="1">The sequence shown here is derived from an EMBL/GenBank/DDBJ whole genome shotgun (WGS) entry which is preliminary data.</text>
</comment>
<evidence type="ECO:0008006" key="3">
    <source>
        <dbReference type="Google" id="ProtNLM"/>
    </source>
</evidence>
<evidence type="ECO:0000313" key="2">
    <source>
        <dbReference type="Proteomes" id="UP001055039"/>
    </source>
</evidence>
<keyword evidence="2" id="KW-1185">Reference proteome</keyword>
<dbReference type="RefSeq" id="WP_238228037.1">
    <property type="nucleotide sequence ID" value="NZ_BAAADH010000103.1"/>
</dbReference>
<gene>
    <name evidence="1" type="ORF">LNAOJCKE_4544</name>
</gene>
<sequence length="111" mass="11651">MISRVAMCVLAAAAIGGCSDRGGYQNMLANGGALSIEPASASGYDYTVAIKSGRDIGFNPDNKAERDAMTLSYAAKQCPGGRIVKEDVIDMGSNAMGPVRHYFMRIGCRPA</sequence>
<protein>
    <recommendedName>
        <fullName evidence="3">Lipoprotein</fullName>
    </recommendedName>
</protein>
<dbReference type="Proteomes" id="UP001055039">
    <property type="component" value="Unassembled WGS sequence"/>
</dbReference>
<name>A0ABQ4UL08_9HYPH</name>
<reference evidence="1" key="1">
    <citation type="journal article" date="2021" name="Front. Microbiol.">
        <title>Comprehensive Comparative Genomics and Phenotyping of Methylobacterium Species.</title>
        <authorList>
            <person name="Alessa O."/>
            <person name="Ogura Y."/>
            <person name="Fujitani Y."/>
            <person name="Takami H."/>
            <person name="Hayashi T."/>
            <person name="Sahin N."/>
            <person name="Tani A."/>
        </authorList>
    </citation>
    <scope>NUCLEOTIDE SEQUENCE</scope>
    <source>
        <strain evidence="1">NBRC 15686</strain>
    </source>
</reference>
<evidence type="ECO:0000313" key="1">
    <source>
        <dbReference type="EMBL" id="GJE67313.1"/>
    </source>
</evidence>
<proteinExistence type="predicted"/>